<reference evidence="2" key="2">
    <citation type="submission" date="2015-01" db="EMBL/GenBank/DDBJ databases">
        <title>Complete sequence of three novel 9g-like phages.</title>
        <authorList>
            <person name="Carstens A.B."/>
            <person name="Hansen L.H."/>
            <person name="Kot W."/>
        </authorList>
    </citation>
    <scope>NUCLEOTIDE SEQUENCE [LARGE SCALE GENOMIC DNA]</scope>
</reference>
<dbReference type="RefSeq" id="YP_009217005.1">
    <property type="nucleotide sequence ID" value="NC_028997.1"/>
</dbReference>
<keyword evidence="2" id="KW-1185">Reference proteome</keyword>
<dbReference type="GeneID" id="26643504"/>
<name>A0A0E3M2S7_9CAUD</name>
<proteinExistence type="predicted"/>
<dbReference type="Proteomes" id="UP000033024">
    <property type="component" value="Segment"/>
</dbReference>
<sequence length="89" mass="11188">MVGEQDVIPKWYPDYRKSDTLMRIQFILDHQTDFSLYLREELQETDMKNLWAIKKRLRLRKHLDDLHKVMQQLIRYNIRIKESRDIWRK</sequence>
<dbReference type="KEGG" id="vg:26643504"/>
<organism evidence="1 2">
    <name type="scientific">Enterobacteria phage JenP2</name>
    <dbReference type="NCBI Taxonomy" id="1610838"/>
    <lineage>
        <taxon>Viruses</taxon>
        <taxon>Duplodnaviria</taxon>
        <taxon>Heunggongvirae</taxon>
        <taxon>Uroviricota</taxon>
        <taxon>Caudoviricetes</taxon>
        <taxon>Queuovirinae</taxon>
        <taxon>Nonagvirus</taxon>
        <taxon>Nonagvirus JenP2</taxon>
    </lineage>
</organism>
<protein>
    <submittedName>
        <fullName evidence="1">Uncharacterized protein</fullName>
    </submittedName>
</protein>
<dbReference type="OrthoDB" id="22337at10239"/>
<dbReference type="EMBL" id="KP719133">
    <property type="protein sequence ID" value="AKA61020.1"/>
    <property type="molecule type" value="Genomic_DNA"/>
</dbReference>
<evidence type="ECO:0000313" key="1">
    <source>
        <dbReference type="EMBL" id="AKA61020.1"/>
    </source>
</evidence>
<accession>A0A0E3M2S7</accession>
<reference evidence="1 2" key="1">
    <citation type="journal article" date="2015" name="Genome Announc.">
        <title>Complete Genome Sequences of Four Novel Escherichia coli Bacteriophages Belonging to New Phage Groups.</title>
        <authorList>
            <person name="Carstens A.B."/>
            <person name="Kot W."/>
            <person name="Hansen L.H."/>
        </authorList>
    </citation>
    <scope>NUCLEOTIDE SEQUENCE [LARGE SCALE GENOMIC DNA]</scope>
</reference>
<evidence type="ECO:0000313" key="2">
    <source>
        <dbReference type="Proteomes" id="UP000033024"/>
    </source>
</evidence>